<sequence>MHLSLLSRTIAAIIFLRLLYRRISGPLVHLPGAEISRWTGLVSMIYWFRGQKPNYIHYLHDKYGPIVRVSPNEVDICDVEAVKEIHKTGGRFLKSAFYQALTPPGIENVFSTRDPAFHTAHRRLLAAPISDSSLTVFETIITSKVALAVNRMAEEMASRGAMDVFKWWLFMATDIIGELSFGESFRMLESGKKNQYALDVEQTSSFAPVRTTFPSLVRLGSIIPLPVFRTVADAGKRMGIYAQQSVDRHRRLIEKSGSDAKPTLFGKLYNAGQDGLSNAEIRNEAQAYIVAGSDTTAITLTYLVYSVCQNEDIRAKLVNELSSLPTDFNDRMIRELPYLNQVINETLRLYTAVPLGLPRTVPPEGASFLGHHLPGGLTVTTQSYSLHRMEGIFHEPNRFDPNRWEIPTKEMKDASIPFGRGSRICIGMHLARMELRLATTLFFRAFPTAKISTKEGMGDEDMKMKSFFLMAPKEHRCLLET</sequence>
<dbReference type="RefSeq" id="XP_041562865.1">
    <property type="nucleotide sequence ID" value="XM_041697322.1"/>
</dbReference>
<evidence type="ECO:0000256" key="5">
    <source>
        <dbReference type="ARBA" id="ARBA00023002"/>
    </source>
</evidence>
<name>A0A7R7Y006_9EURO</name>
<keyword evidence="11" id="KW-1185">Reference proteome</keyword>
<dbReference type="GO" id="GO:0016705">
    <property type="term" value="F:oxidoreductase activity, acting on paired donors, with incorporation or reduction of molecular oxygen"/>
    <property type="evidence" value="ECO:0007669"/>
    <property type="project" value="InterPro"/>
</dbReference>
<dbReference type="Gene3D" id="1.10.630.10">
    <property type="entry name" value="Cytochrome P450"/>
    <property type="match status" value="1"/>
</dbReference>
<keyword evidence="5 8" id="KW-0560">Oxidoreductase</keyword>
<proteinExistence type="inferred from homology"/>
<evidence type="ECO:0000256" key="1">
    <source>
        <dbReference type="ARBA" id="ARBA00001971"/>
    </source>
</evidence>
<keyword evidence="4 7" id="KW-0479">Metal-binding</keyword>
<evidence type="ECO:0000256" key="8">
    <source>
        <dbReference type="RuleBase" id="RU000461"/>
    </source>
</evidence>
<keyword evidence="8" id="KW-0503">Monooxygenase</keyword>
<reference evidence="10" key="2">
    <citation type="submission" date="2021-02" db="EMBL/GenBank/DDBJ databases">
        <title>Aspergillus puulaauensis MK2 genome sequence.</title>
        <authorList>
            <person name="Futagami T."/>
            <person name="Mori K."/>
            <person name="Kadooka C."/>
            <person name="Tanaka T."/>
        </authorList>
    </citation>
    <scope>NUCLEOTIDE SEQUENCE</scope>
    <source>
        <strain evidence="10">MK2</strain>
    </source>
</reference>
<comment type="cofactor">
    <cofactor evidence="1 7">
        <name>heme</name>
        <dbReference type="ChEBI" id="CHEBI:30413"/>
    </cofactor>
</comment>
<reference evidence="10" key="1">
    <citation type="submission" date="2021-01" db="EMBL/GenBank/DDBJ databases">
        <authorList>
            <consortium name="Aspergillus puulaauensis MK2 genome sequencing consortium"/>
            <person name="Kazuki M."/>
            <person name="Futagami T."/>
        </authorList>
    </citation>
    <scope>NUCLEOTIDE SEQUENCE</scope>
    <source>
        <strain evidence="10">MK2</strain>
    </source>
</reference>
<dbReference type="InterPro" id="IPR001128">
    <property type="entry name" value="Cyt_P450"/>
</dbReference>
<evidence type="ECO:0000256" key="7">
    <source>
        <dbReference type="PIRSR" id="PIRSR602401-1"/>
    </source>
</evidence>
<evidence type="ECO:0000313" key="10">
    <source>
        <dbReference type="EMBL" id="BCS30679.1"/>
    </source>
</evidence>
<protein>
    <recommendedName>
        <fullName evidence="12">Cytochrome P450</fullName>
    </recommendedName>
</protein>
<dbReference type="InterPro" id="IPR050121">
    <property type="entry name" value="Cytochrome_P450_monoxygenase"/>
</dbReference>
<feature type="chain" id="PRO_5030789512" description="Cytochrome P450" evidence="9">
    <location>
        <begin position="26"/>
        <end position="481"/>
    </location>
</feature>
<dbReference type="InterPro" id="IPR017972">
    <property type="entry name" value="Cyt_P450_CS"/>
</dbReference>
<dbReference type="PRINTS" id="PR00463">
    <property type="entry name" value="EP450I"/>
</dbReference>
<dbReference type="PRINTS" id="PR00385">
    <property type="entry name" value="P450"/>
</dbReference>
<keyword evidence="3 7" id="KW-0349">Heme</keyword>
<dbReference type="SUPFAM" id="SSF48264">
    <property type="entry name" value="Cytochrome P450"/>
    <property type="match status" value="1"/>
</dbReference>
<dbReference type="PROSITE" id="PS00086">
    <property type="entry name" value="CYTOCHROME_P450"/>
    <property type="match status" value="1"/>
</dbReference>
<feature type="binding site" description="axial binding residue" evidence="7">
    <location>
        <position position="425"/>
    </location>
    <ligand>
        <name>heme</name>
        <dbReference type="ChEBI" id="CHEBI:30413"/>
    </ligand>
    <ligandPart>
        <name>Fe</name>
        <dbReference type="ChEBI" id="CHEBI:18248"/>
    </ligandPart>
</feature>
<evidence type="ECO:0000256" key="3">
    <source>
        <dbReference type="ARBA" id="ARBA00022617"/>
    </source>
</evidence>
<dbReference type="Pfam" id="PF00067">
    <property type="entry name" value="p450"/>
    <property type="match status" value="1"/>
</dbReference>
<dbReference type="GO" id="GO:0005506">
    <property type="term" value="F:iron ion binding"/>
    <property type="evidence" value="ECO:0007669"/>
    <property type="project" value="InterPro"/>
</dbReference>
<evidence type="ECO:0008006" key="12">
    <source>
        <dbReference type="Google" id="ProtNLM"/>
    </source>
</evidence>
<accession>A0A7R7Y006</accession>
<feature type="signal peptide" evidence="9">
    <location>
        <begin position="1"/>
        <end position="25"/>
    </location>
</feature>
<comment type="similarity">
    <text evidence="2 8">Belongs to the cytochrome P450 family.</text>
</comment>
<dbReference type="InterPro" id="IPR036396">
    <property type="entry name" value="Cyt_P450_sf"/>
</dbReference>
<dbReference type="GeneID" id="64980676"/>
<organism evidence="10 11">
    <name type="scientific">Aspergillus puulaauensis</name>
    <dbReference type="NCBI Taxonomy" id="1220207"/>
    <lineage>
        <taxon>Eukaryota</taxon>
        <taxon>Fungi</taxon>
        <taxon>Dikarya</taxon>
        <taxon>Ascomycota</taxon>
        <taxon>Pezizomycotina</taxon>
        <taxon>Eurotiomycetes</taxon>
        <taxon>Eurotiomycetidae</taxon>
        <taxon>Eurotiales</taxon>
        <taxon>Aspergillaceae</taxon>
        <taxon>Aspergillus</taxon>
    </lineage>
</organism>
<evidence type="ECO:0000256" key="2">
    <source>
        <dbReference type="ARBA" id="ARBA00010617"/>
    </source>
</evidence>
<keyword evidence="9" id="KW-0732">Signal</keyword>
<evidence type="ECO:0000256" key="4">
    <source>
        <dbReference type="ARBA" id="ARBA00022723"/>
    </source>
</evidence>
<evidence type="ECO:0000313" key="11">
    <source>
        <dbReference type="Proteomes" id="UP000654913"/>
    </source>
</evidence>
<dbReference type="KEGG" id="apuu:APUU_80982S"/>
<evidence type="ECO:0000256" key="9">
    <source>
        <dbReference type="SAM" id="SignalP"/>
    </source>
</evidence>
<dbReference type="InterPro" id="IPR002401">
    <property type="entry name" value="Cyt_P450_E_grp-I"/>
</dbReference>
<dbReference type="GO" id="GO:0004497">
    <property type="term" value="F:monooxygenase activity"/>
    <property type="evidence" value="ECO:0007669"/>
    <property type="project" value="UniProtKB-KW"/>
</dbReference>
<dbReference type="EMBL" id="AP024450">
    <property type="protein sequence ID" value="BCS30679.1"/>
    <property type="molecule type" value="Genomic_DNA"/>
</dbReference>
<dbReference type="AlphaFoldDB" id="A0A7R7Y006"/>
<dbReference type="PANTHER" id="PTHR24305">
    <property type="entry name" value="CYTOCHROME P450"/>
    <property type="match status" value="1"/>
</dbReference>
<dbReference type="Proteomes" id="UP000654913">
    <property type="component" value="Chromosome 8"/>
</dbReference>
<dbReference type="OrthoDB" id="1470350at2759"/>
<dbReference type="CDD" id="cd11059">
    <property type="entry name" value="CYP_fungal"/>
    <property type="match status" value="1"/>
</dbReference>
<keyword evidence="6 7" id="KW-0408">Iron</keyword>
<evidence type="ECO:0000256" key="6">
    <source>
        <dbReference type="ARBA" id="ARBA00023004"/>
    </source>
</evidence>
<dbReference type="PANTHER" id="PTHR24305:SF96">
    <property type="entry name" value="CYTOCHROME P450 MONOOXYGENASE STCB-RELATED"/>
    <property type="match status" value="1"/>
</dbReference>
<dbReference type="GO" id="GO:0020037">
    <property type="term" value="F:heme binding"/>
    <property type="evidence" value="ECO:0007669"/>
    <property type="project" value="InterPro"/>
</dbReference>
<gene>
    <name evidence="10" type="ORF">APUU_80982S</name>
</gene>